<comment type="subcellular location">
    <subcellularLocation>
        <location evidence="1">Membrane</location>
    </subcellularLocation>
</comment>
<feature type="transmembrane region" description="Helical" evidence="5">
    <location>
        <begin position="300"/>
        <end position="325"/>
    </location>
</feature>
<dbReference type="InterPro" id="IPR052322">
    <property type="entry name" value="Mito_rRNA_Mtase_NSUN4"/>
</dbReference>
<feature type="transmembrane region" description="Helical" evidence="5">
    <location>
        <begin position="146"/>
        <end position="165"/>
    </location>
</feature>
<evidence type="ECO:0000313" key="7">
    <source>
        <dbReference type="EMBL" id="KAI1723606.1"/>
    </source>
</evidence>
<feature type="transmembrane region" description="Helical" evidence="5">
    <location>
        <begin position="222"/>
        <end position="250"/>
    </location>
</feature>
<dbReference type="AlphaFoldDB" id="A0AAD4NCD8"/>
<keyword evidence="7" id="KW-0675">Receptor</keyword>
<evidence type="ECO:0000256" key="1">
    <source>
        <dbReference type="ARBA" id="ARBA00004370"/>
    </source>
</evidence>
<feature type="transmembrane region" description="Helical" evidence="5">
    <location>
        <begin position="490"/>
        <end position="511"/>
    </location>
</feature>
<feature type="transmembrane region" description="Helical" evidence="5">
    <location>
        <begin position="387"/>
        <end position="411"/>
    </location>
</feature>
<feature type="transmembrane region" description="Helical" evidence="5">
    <location>
        <begin position="262"/>
        <end position="288"/>
    </location>
</feature>
<accession>A0AAD4NCD8</accession>
<feature type="transmembrane region" description="Helical" evidence="5">
    <location>
        <begin position="345"/>
        <end position="367"/>
    </location>
</feature>
<keyword evidence="4 5" id="KW-0472">Membrane</keyword>
<feature type="transmembrane region" description="Helical" evidence="5">
    <location>
        <begin position="36"/>
        <end position="59"/>
    </location>
</feature>
<dbReference type="Pfam" id="PF10316">
    <property type="entry name" value="7TM_GPCR_Srbc"/>
    <property type="match status" value="1"/>
</dbReference>
<dbReference type="PANTHER" id="PTHR46955:SF3">
    <property type="entry name" value="G_PROTEIN_RECEP_F1_2 DOMAIN-CONTAINING PROTEIN"/>
    <property type="match status" value="1"/>
</dbReference>
<dbReference type="Proteomes" id="UP001201812">
    <property type="component" value="Unassembled WGS sequence"/>
</dbReference>
<keyword evidence="2 5" id="KW-0812">Transmembrane</keyword>
<organism evidence="7 8">
    <name type="scientific">Ditylenchus destructor</name>
    <dbReference type="NCBI Taxonomy" id="166010"/>
    <lineage>
        <taxon>Eukaryota</taxon>
        <taxon>Metazoa</taxon>
        <taxon>Ecdysozoa</taxon>
        <taxon>Nematoda</taxon>
        <taxon>Chromadorea</taxon>
        <taxon>Rhabditida</taxon>
        <taxon>Tylenchina</taxon>
        <taxon>Tylenchomorpha</taxon>
        <taxon>Sphaerularioidea</taxon>
        <taxon>Anguinidae</taxon>
        <taxon>Anguininae</taxon>
        <taxon>Ditylenchus</taxon>
    </lineage>
</organism>
<feature type="domain" description="G-protein coupled receptors family 1 profile" evidence="6">
    <location>
        <begin position="242"/>
        <end position="508"/>
    </location>
</feature>
<reference evidence="7" key="1">
    <citation type="submission" date="2022-01" db="EMBL/GenBank/DDBJ databases">
        <title>Genome Sequence Resource for Two Populations of Ditylenchus destructor, the Migratory Endoparasitic Phytonematode.</title>
        <authorList>
            <person name="Zhang H."/>
            <person name="Lin R."/>
            <person name="Xie B."/>
        </authorList>
    </citation>
    <scope>NUCLEOTIDE SEQUENCE</scope>
    <source>
        <strain evidence="7">BazhouSP</strain>
    </source>
</reference>
<feature type="transmembrane region" description="Helical" evidence="5">
    <location>
        <begin position="80"/>
        <end position="97"/>
    </location>
</feature>
<feature type="transmembrane region" description="Helical" evidence="5">
    <location>
        <begin position="103"/>
        <end position="125"/>
    </location>
</feature>
<evidence type="ECO:0000256" key="2">
    <source>
        <dbReference type="ARBA" id="ARBA00022692"/>
    </source>
</evidence>
<evidence type="ECO:0000256" key="5">
    <source>
        <dbReference type="SAM" id="Phobius"/>
    </source>
</evidence>
<evidence type="ECO:0000259" key="6">
    <source>
        <dbReference type="PROSITE" id="PS50262"/>
    </source>
</evidence>
<dbReference type="GO" id="GO:0016020">
    <property type="term" value="C:membrane"/>
    <property type="evidence" value="ECO:0007669"/>
    <property type="project" value="UniProtKB-SubCell"/>
</dbReference>
<keyword evidence="8" id="KW-1185">Reference proteome</keyword>
<sequence>MLRSLDLLFTKFALCVDRHVNRHNLLDIPAGWPWRIFQTAVYCHITVTVVLIVAGISCFCTGIQNSFMYTNVNCSHGTSLTAPMVNLCVIFLGLIALRQPESYWGTFIHFIFAFVVALMNLYFIIDMAVMTTWWIDWSQHPRTRENWPMHFVWMDLIMIILLVLIECCCAQDPILSNNEPNSCNAINNSIIKQLASSQANMQRTAEDQSHISDQSMPNFLSAYYYLGVDVFVMCLQASSITGNGFIIYLFHSRNRLKRNLSLRLVLTLAITDWIFGVSTVPYMVHYVALWNPEEFNYNGIIVITLSLPLTIHFKVNLLITAAIAIDRLQAMRFPMYYRKKSQTRYVYGTVCLGLVLGFVDVFFQYFLSPLPENRGCAAVGCFTSYKFRIYWGFSNMILNVIMLALACVVAYDVHKLRRKRQQQRKNQQQELATAAYESHEKSVASEESNINQANRLSMGILVISILFLMIPSTFVGVVDWYGLKTFERIGPFYIVGLLMAGASNSFIYIIFHSW</sequence>
<evidence type="ECO:0000256" key="3">
    <source>
        <dbReference type="ARBA" id="ARBA00022989"/>
    </source>
</evidence>
<dbReference type="InterPro" id="IPR017452">
    <property type="entry name" value="GPCR_Rhodpsn_7TM"/>
</dbReference>
<dbReference type="SUPFAM" id="SSF81321">
    <property type="entry name" value="Family A G protein-coupled receptor-like"/>
    <property type="match status" value="1"/>
</dbReference>
<feature type="transmembrane region" description="Helical" evidence="5">
    <location>
        <begin position="458"/>
        <end position="478"/>
    </location>
</feature>
<protein>
    <submittedName>
        <fullName evidence="7">7 transmembrane receptor (Rhodopsin family) domain-containing protein</fullName>
    </submittedName>
</protein>
<dbReference type="CDD" id="cd00637">
    <property type="entry name" value="7tm_classA_rhodopsin-like"/>
    <property type="match status" value="1"/>
</dbReference>
<dbReference type="PANTHER" id="PTHR46955">
    <property type="entry name" value="PROTEIN CBG01349-RELATED"/>
    <property type="match status" value="1"/>
</dbReference>
<keyword evidence="3 5" id="KW-1133">Transmembrane helix</keyword>
<evidence type="ECO:0000313" key="8">
    <source>
        <dbReference type="Proteomes" id="UP001201812"/>
    </source>
</evidence>
<comment type="caution">
    <text evidence="7">The sequence shown here is derived from an EMBL/GenBank/DDBJ whole genome shotgun (WGS) entry which is preliminary data.</text>
</comment>
<dbReference type="EMBL" id="JAKKPZ010000003">
    <property type="protein sequence ID" value="KAI1723606.1"/>
    <property type="molecule type" value="Genomic_DNA"/>
</dbReference>
<dbReference type="Gene3D" id="1.20.1070.10">
    <property type="entry name" value="Rhodopsin 7-helix transmembrane proteins"/>
    <property type="match status" value="1"/>
</dbReference>
<name>A0AAD4NCD8_9BILA</name>
<dbReference type="PROSITE" id="PS50262">
    <property type="entry name" value="G_PROTEIN_RECEP_F1_2"/>
    <property type="match status" value="1"/>
</dbReference>
<dbReference type="InterPro" id="IPR019420">
    <property type="entry name" value="7TM_GPCR_serpentine_rcpt_Srbc"/>
</dbReference>
<proteinExistence type="predicted"/>
<evidence type="ECO:0000256" key="4">
    <source>
        <dbReference type="ARBA" id="ARBA00023136"/>
    </source>
</evidence>
<gene>
    <name evidence="7" type="ORF">DdX_03769</name>
</gene>